<dbReference type="Pfam" id="PF09350">
    <property type="entry name" value="DJC28_CD"/>
    <property type="match status" value="1"/>
</dbReference>
<dbReference type="RefSeq" id="WP_184974805.1">
    <property type="nucleotide sequence ID" value="NZ_JACHIN010000024.1"/>
</dbReference>
<feature type="region of interest" description="Disordered" evidence="1">
    <location>
        <begin position="132"/>
        <end position="153"/>
    </location>
</feature>
<organism evidence="3 4">
    <name type="scientific">Nonomuraea endophytica</name>
    <dbReference type="NCBI Taxonomy" id="714136"/>
    <lineage>
        <taxon>Bacteria</taxon>
        <taxon>Bacillati</taxon>
        <taxon>Actinomycetota</taxon>
        <taxon>Actinomycetes</taxon>
        <taxon>Streptosporangiales</taxon>
        <taxon>Streptosporangiaceae</taxon>
        <taxon>Nonomuraea</taxon>
    </lineage>
</organism>
<proteinExistence type="predicted"/>
<reference evidence="3 4" key="1">
    <citation type="submission" date="2020-08" db="EMBL/GenBank/DDBJ databases">
        <title>Genomic Encyclopedia of Type Strains, Phase IV (KMG-IV): sequencing the most valuable type-strain genomes for metagenomic binning, comparative biology and taxonomic classification.</title>
        <authorList>
            <person name="Goeker M."/>
        </authorList>
    </citation>
    <scope>NUCLEOTIDE SEQUENCE [LARGE SCALE GENOMIC DNA]</scope>
    <source>
        <strain evidence="3 4">DSM 45385</strain>
    </source>
</reference>
<protein>
    <recommendedName>
        <fullName evidence="2">DnaJ homologue subfamily C member 28 conserved domain-containing protein</fullName>
    </recommendedName>
</protein>
<comment type="caution">
    <text evidence="3">The sequence shown here is derived from an EMBL/GenBank/DDBJ whole genome shotgun (WGS) entry which is preliminary data.</text>
</comment>
<sequence length="153" mass="17266">MTERKPLGMPFESWIDRQIREAAERGEFDDLPGTGKPIPGAGRPQDDNWWIKNKLAEEGLSMPLPPSLALRKEADEVLELALKAGSEGEVRLLVQGINEKINKAIRRGAAGPPVDLFPFNVERVVERWRVSYPDGRPRTREEEDDQGAGVRRR</sequence>
<evidence type="ECO:0000313" key="3">
    <source>
        <dbReference type="EMBL" id="MBB5084595.1"/>
    </source>
</evidence>
<evidence type="ECO:0000259" key="2">
    <source>
        <dbReference type="Pfam" id="PF09350"/>
    </source>
</evidence>
<name>A0A7W8EKT5_9ACTN</name>
<feature type="compositionally biased region" description="Basic and acidic residues" evidence="1">
    <location>
        <begin position="132"/>
        <end position="141"/>
    </location>
</feature>
<feature type="region of interest" description="Disordered" evidence="1">
    <location>
        <begin position="25"/>
        <end position="47"/>
    </location>
</feature>
<dbReference type="InterPro" id="IPR018961">
    <property type="entry name" value="DnaJ_homolog_subfam-C_membr-28"/>
</dbReference>
<gene>
    <name evidence="3" type="ORF">HNR40_010104</name>
</gene>
<evidence type="ECO:0000313" key="4">
    <source>
        <dbReference type="Proteomes" id="UP000568380"/>
    </source>
</evidence>
<dbReference type="EMBL" id="JACHIN010000024">
    <property type="protein sequence ID" value="MBB5084595.1"/>
    <property type="molecule type" value="Genomic_DNA"/>
</dbReference>
<keyword evidence="4" id="KW-1185">Reference proteome</keyword>
<dbReference type="Proteomes" id="UP000568380">
    <property type="component" value="Unassembled WGS sequence"/>
</dbReference>
<feature type="domain" description="DnaJ homologue subfamily C member 28 conserved" evidence="2">
    <location>
        <begin position="14"/>
        <end position="79"/>
    </location>
</feature>
<accession>A0A7W8EKT5</accession>
<evidence type="ECO:0000256" key="1">
    <source>
        <dbReference type="SAM" id="MobiDB-lite"/>
    </source>
</evidence>
<dbReference type="AlphaFoldDB" id="A0A7W8EKT5"/>